<evidence type="ECO:0000256" key="1">
    <source>
        <dbReference type="ARBA" id="ARBA00008061"/>
    </source>
</evidence>
<feature type="domain" description="Glycosyl hydrolase family 13 catalytic" evidence="2">
    <location>
        <begin position="58"/>
        <end position="531"/>
    </location>
</feature>
<name>A0A6A6UBK0_9PEZI</name>
<dbReference type="GO" id="GO:0005975">
    <property type="term" value="P:carbohydrate metabolic process"/>
    <property type="evidence" value="ECO:0007669"/>
    <property type="project" value="InterPro"/>
</dbReference>
<sequence>MVQHSYIGSCATEPVAARQMPDLKSIKDPEVLETIYQTSRNKKFHPSPEAWEDQLLYFFLPDRFSDGNEDGYLDSDGNKVSGPTERYYELRDRNNALFNDKSRKEWLESGKKFVGGTIKGAMTKLGYLKRMGVSTIWIGPIFKQIAAQETYHGYAIQDFLNVDPRFGTKQDLKDFVHEAHRQGIYVLLDIVLNHSGDVFTYDKKPWWYTGEVHDVKGYWGADRNPDGLLPFETVDETRTPKAYPDGAIWPKELQEKENFLRMGSMLHWDAVPEVFQADFFDLKCFNLGNYDPKDFTPGPALTTLCEAFKYWIAFTDADGFRIDTVYYLGDGPTKYFADEIRTYAESIGKDNFFLVGEISGDHALRTVQKTKLNAALGIGDMQYDLWHLPLGQADPVEYFNNFRNDNETDSESNERAWRRDQIVTMFDDHDQTWRFDFKGRFCSQPNSDAFLGVALGLNMCMMGIPCIYYGSEQNFDGSSIRFIGGEDSYADRFIREAMFGGAFGAFGSTDHHCFNEDSPTYNIVKDLACLRRKEVALRRGNQFLRQVSYDGIKFGVQRLDKSSDQRLDTVIAWSRMAEGEEILCVASTFSMDFAEVWIEVGVPLPSPDRPNDWNYMACLYPTKKRESPMVVPSKNADRMVIKTLVAPHSFTVYKWRREAEDGRLGDRVSLPLRTGS</sequence>
<reference evidence="3" key="1">
    <citation type="journal article" date="2020" name="Stud. Mycol.">
        <title>101 Dothideomycetes genomes: a test case for predicting lifestyles and emergence of pathogens.</title>
        <authorList>
            <person name="Haridas S."/>
            <person name="Albert R."/>
            <person name="Binder M."/>
            <person name="Bloem J."/>
            <person name="Labutti K."/>
            <person name="Salamov A."/>
            <person name="Andreopoulos B."/>
            <person name="Baker S."/>
            <person name="Barry K."/>
            <person name="Bills G."/>
            <person name="Bluhm B."/>
            <person name="Cannon C."/>
            <person name="Castanera R."/>
            <person name="Culley D."/>
            <person name="Daum C."/>
            <person name="Ezra D."/>
            <person name="Gonzalez J."/>
            <person name="Henrissat B."/>
            <person name="Kuo A."/>
            <person name="Liang C."/>
            <person name="Lipzen A."/>
            <person name="Lutzoni F."/>
            <person name="Magnuson J."/>
            <person name="Mondo S."/>
            <person name="Nolan M."/>
            <person name="Ohm R."/>
            <person name="Pangilinan J."/>
            <person name="Park H.-J."/>
            <person name="Ramirez L."/>
            <person name="Alfaro M."/>
            <person name="Sun H."/>
            <person name="Tritt A."/>
            <person name="Yoshinaga Y."/>
            <person name="Zwiers L.-H."/>
            <person name="Turgeon B."/>
            <person name="Goodwin S."/>
            <person name="Spatafora J."/>
            <person name="Crous P."/>
            <person name="Grigoriev I."/>
        </authorList>
    </citation>
    <scope>NUCLEOTIDE SEQUENCE</scope>
    <source>
        <strain evidence="3">CBS 115976</strain>
    </source>
</reference>
<gene>
    <name evidence="3" type="ORF">BT63DRAFT_424721</name>
</gene>
<evidence type="ECO:0000259" key="2">
    <source>
        <dbReference type="SMART" id="SM00642"/>
    </source>
</evidence>
<comment type="similarity">
    <text evidence="1">Belongs to the glycosyl hydrolase 13 family.</text>
</comment>
<organism evidence="3 4">
    <name type="scientific">Microthyrium microscopicum</name>
    <dbReference type="NCBI Taxonomy" id="703497"/>
    <lineage>
        <taxon>Eukaryota</taxon>
        <taxon>Fungi</taxon>
        <taxon>Dikarya</taxon>
        <taxon>Ascomycota</taxon>
        <taxon>Pezizomycotina</taxon>
        <taxon>Dothideomycetes</taxon>
        <taxon>Dothideomycetes incertae sedis</taxon>
        <taxon>Microthyriales</taxon>
        <taxon>Microthyriaceae</taxon>
        <taxon>Microthyrium</taxon>
    </lineage>
</organism>
<accession>A0A6A6UBK0</accession>
<proteinExistence type="inferred from homology"/>
<keyword evidence="4" id="KW-1185">Reference proteome</keyword>
<evidence type="ECO:0000313" key="3">
    <source>
        <dbReference type="EMBL" id="KAF2668996.1"/>
    </source>
</evidence>
<dbReference type="AlphaFoldDB" id="A0A6A6UBK0"/>
<dbReference type="Gene3D" id="3.20.20.80">
    <property type="entry name" value="Glycosidases"/>
    <property type="match status" value="1"/>
</dbReference>
<dbReference type="InterPro" id="IPR006047">
    <property type="entry name" value="GH13_cat_dom"/>
</dbReference>
<evidence type="ECO:0000313" key="4">
    <source>
        <dbReference type="Proteomes" id="UP000799302"/>
    </source>
</evidence>
<dbReference type="SUPFAM" id="SSF51445">
    <property type="entry name" value="(Trans)glycosidases"/>
    <property type="match status" value="1"/>
</dbReference>
<dbReference type="Proteomes" id="UP000799302">
    <property type="component" value="Unassembled WGS sequence"/>
</dbReference>
<dbReference type="PANTHER" id="PTHR10357">
    <property type="entry name" value="ALPHA-AMYLASE FAMILY MEMBER"/>
    <property type="match status" value="1"/>
</dbReference>
<dbReference type="EMBL" id="MU004235">
    <property type="protein sequence ID" value="KAF2668996.1"/>
    <property type="molecule type" value="Genomic_DNA"/>
</dbReference>
<protein>
    <submittedName>
        <fullName evidence="3">Alpha-amylase</fullName>
    </submittedName>
</protein>
<dbReference type="Pfam" id="PF00128">
    <property type="entry name" value="Alpha-amylase"/>
    <property type="match status" value="1"/>
</dbReference>
<dbReference type="PANTHER" id="PTHR10357:SF209">
    <property type="entry name" value="PERIPLASMIC ALPHA-AMYLASE"/>
    <property type="match status" value="1"/>
</dbReference>
<dbReference type="SMART" id="SM00642">
    <property type="entry name" value="Aamy"/>
    <property type="match status" value="1"/>
</dbReference>
<dbReference type="InterPro" id="IPR017853">
    <property type="entry name" value="GH"/>
</dbReference>
<dbReference type="OrthoDB" id="204980at2759"/>